<dbReference type="Proteomes" id="UP000198372">
    <property type="component" value="Unassembled WGS sequence"/>
</dbReference>
<dbReference type="OrthoDB" id="3364175at2759"/>
<evidence type="ECO:0000256" key="1">
    <source>
        <dbReference type="ARBA" id="ARBA00004123"/>
    </source>
</evidence>
<evidence type="ECO:0000313" key="5">
    <source>
        <dbReference type="Proteomes" id="UP000198372"/>
    </source>
</evidence>
<dbReference type="PANTHER" id="PTHR31001">
    <property type="entry name" value="UNCHARACTERIZED TRANSCRIPTIONAL REGULATORY PROTEIN"/>
    <property type="match status" value="1"/>
</dbReference>
<keyword evidence="2" id="KW-0539">Nucleus</keyword>
<dbReference type="GO" id="GO:0008270">
    <property type="term" value="F:zinc ion binding"/>
    <property type="evidence" value="ECO:0007669"/>
    <property type="project" value="InterPro"/>
</dbReference>
<dbReference type="Pfam" id="PF04082">
    <property type="entry name" value="Fungal_trans"/>
    <property type="match status" value="1"/>
</dbReference>
<dbReference type="AlphaFoldDB" id="A0A238F8B9"/>
<dbReference type="GO" id="GO:0003677">
    <property type="term" value="F:DNA binding"/>
    <property type="evidence" value="ECO:0007669"/>
    <property type="project" value="InterPro"/>
</dbReference>
<dbReference type="InterPro" id="IPR050613">
    <property type="entry name" value="Sec_Metabolite_Reg"/>
</dbReference>
<dbReference type="GO" id="GO:0006351">
    <property type="term" value="P:DNA-templated transcription"/>
    <property type="evidence" value="ECO:0007669"/>
    <property type="project" value="InterPro"/>
</dbReference>
<dbReference type="PANTHER" id="PTHR31001:SF89">
    <property type="entry name" value="ZN(2)-C6 FUNGAL-TYPE DOMAIN-CONTAINING PROTEIN"/>
    <property type="match status" value="1"/>
</dbReference>
<protein>
    <submittedName>
        <fullName evidence="4">BQ2448_235 protein</fullName>
    </submittedName>
</protein>
<comment type="subcellular location">
    <subcellularLocation>
        <location evidence="1">Nucleus</location>
    </subcellularLocation>
</comment>
<proteinExistence type="predicted"/>
<accession>A0A238F8B9</accession>
<evidence type="ECO:0000259" key="3">
    <source>
        <dbReference type="Pfam" id="PF04082"/>
    </source>
</evidence>
<gene>
    <name evidence="4" type="ORF">BQ2448_235</name>
</gene>
<dbReference type="GO" id="GO:0005634">
    <property type="term" value="C:nucleus"/>
    <property type="evidence" value="ECO:0007669"/>
    <property type="project" value="UniProtKB-SubCell"/>
</dbReference>
<sequence length="542" mass="59502">MHFKTCTLLAPDLDEVIALLPSPQHALSAITYYCGYVSWYMHLVHLPSFEKKWAHLTAALSSGDDTAGSNDEAVDPFFMATFLGICATGLSMMPAKRAMRDGFDSDKAATVEQWLDAAMLALRCGRFVEAPTLESIRATTILAAFRAFMSTGEAFGTGMALLGLASQAAISIGLHRDPDRSPGRYTLFEAKERRRLFHSLFTLSVLSSSAVARTWTIFDLKMIDVMLPIDAHDEEIENEDAANIALEARARSFSETPMTSVIAKMQLAIISKRIGDAAFGVRGVSYRTVLDFDYVLSHFELSLPECYQVKIDSYGSLLRSTPHITVVEMRTCMLQMSLGTEYLRLHRPFLLVAASNDDYKRSKMQCVLYAKRLLAIIASPSCSQQPWGGLTSKAIAAAVVLAMTCLAFPNDPEIDLFPGLVHRAASQMERHQAASLISKKGAAVLRFLLTKIAAASAAHVHEPTGGIKRVRSANTAFNLHRTNQYSSQFHHDFIPTSSRRSAEDLTHTALEVDLSAFLGSDVFEFGSSNGESPGVDFSFRCP</sequence>
<reference evidence="5" key="1">
    <citation type="submission" date="2016-09" db="EMBL/GenBank/DDBJ databases">
        <authorList>
            <person name="Jeantristanb JTB J.-T."/>
            <person name="Ricardo R."/>
        </authorList>
    </citation>
    <scope>NUCLEOTIDE SEQUENCE [LARGE SCALE GENOMIC DNA]</scope>
</reference>
<feature type="domain" description="Xylanolytic transcriptional activator regulatory" evidence="3">
    <location>
        <begin position="40"/>
        <end position="256"/>
    </location>
</feature>
<organism evidence="4 5">
    <name type="scientific">Microbotryum intermedium</name>
    <dbReference type="NCBI Taxonomy" id="269621"/>
    <lineage>
        <taxon>Eukaryota</taxon>
        <taxon>Fungi</taxon>
        <taxon>Dikarya</taxon>
        <taxon>Basidiomycota</taxon>
        <taxon>Pucciniomycotina</taxon>
        <taxon>Microbotryomycetes</taxon>
        <taxon>Microbotryales</taxon>
        <taxon>Microbotryaceae</taxon>
        <taxon>Microbotryum</taxon>
    </lineage>
</organism>
<keyword evidence="5" id="KW-1185">Reference proteome</keyword>
<name>A0A238F8B9_9BASI</name>
<dbReference type="STRING" id="269621.A0A238F8B9"/>
<evidence type="ECO:0000313" key="4">
    <source>
        <dbReference type="EMBL" id="SCV68114.1"/>
    </source>
</evidence>
<evidence type="ECO:0000256" key="2">
    <source>
        <dbReference type="ARBA" id="ARBA00023242"/>
    </source>
</evidence>
<dbReference type="EMBL" id="FMSP01000003">
    <property type="protein sequence ID" value="SCV68114.1"/>
    <property type="molecule type" value="Genomic_DNA"/>
</dbReference>
<dbReference type="InterPro" id="IPR007219">
    <property type="entry name" value="XnlR_reg_dom"/>
</dbReference>
<dbReference type="CDD" id="cd12148">
    <property type="entry name" value="fungal_TF_MHR"/>
    <property type="match status" value="1"/>
</dbReference>